<dbReference type="InterPro" id="IPR046781">
    <property type="entry name" value="Phage_ORF5"/>
</dbReference>
<accession>A0A4P8PJN3</accession>
<dbReference type="Proteomes" id="UP000324402">
    <property type="component" value="Genome"/>
</dbReference>
<dbReference type="Pfam" id="PF20577">
    <property type="entry name" value="Phage_ORF5"/>
    <property type="match status" value="1"/>
</dbReference>
<evidence type="ECO:0000313" key="1">
    <source>
        <dbReference type="EMBL" id="QCQ84638.1"/>
    </source>
</evidence>
<sequence>MAKLLLCSVFDTKVGSFAPTFCCKSRGEAIRSFEDAVRDPKMPFAAHPGDYQLFAVGDFDDISGVISVVKPERLIGADEFS</sequence>
<name>A0A4P8PJN3_9VIRU</name>
<organism evidence="1">
    <name type="scientific">Blackfly microvirus SF02</name>
    <dbReference type="NCBI Taxonomy" id="2576452"/>
    <lineage>
        <taxon>Viruses</taxon>
        <taxon>Monodnaviria</taxon>
        <taxon>Sangervirae</taxon>
        <taxon>Phixviricota</taxon>
        <taxon>Malgrandaviricetes</taxon>
        <taxon>Petitvirales</taxon>
        <taxon>Microviridae</taxon>
        <taxon>Microvirus</taxon>
    </lineage>
</organism>
<protein>
    <submittedName>
        <fullName evidence="1">Nonstructural protein</fullName>
    </submittedName>
</protein>
<dbReference type="EMBL" id="MK249140">
    <property type="protein sequence ID" value="QCQ84638.1"/>
    <property type="molecule type" value="Genomic_DNA"/>
</dbReference>
<reference evidence="1" key="1">
    <citation type="submission" date="2018-12" db="EMBL/GenBank/DDBJ databases">
        <title>Singled stranded DNA viruses identified in blackflies (Austrosimulium ungulatum) sampled in New Zealand.</title>
        <authorList>
            <person name="Kraberger S."/>
            <person name="Fontenele R.S."/>
            <person name="Schmidlin K."/>
            <person name="Walters M."/>
            <person name="Varsani A."/>
        </authorList>
    </citation>
    <scope>NUCLEOTIDE SEQUENCE [LARGE SCALE GENOMIC DNA]</scope>
    <source>
        <strain evidence="1">027</strain>
    </source>
</reference>
<proteinExistence type="predicted"/>